<evidence type="ECO:0000256" key="1">
    <source>
        <dbReference type="ARBA" id="ARBA00022737"/>
    </source>
</evidence>
<gene>
    <name evidence="5" type="ORF">PG999_009310</name>
</gene>
<feature type="region of interest" description="Disordered" evidence="3">
    <location>
        <begin position="133"/>
        <end position="159"/>
    </location>
</feature>
<dbReference type="Gene3D" id="1.25.40.10">
    <property type="entry name" value="Tetratricopeptide repeat domain"/>
    <property type="match status" value="1"/>
</dbReference>
<dbReference type="GO" id="GO:0005829">
    <property type="term" value="C:cytosol"/>
    <property type="evidence" value="ECO:0007669"/>
    <property type="project" value="TreeGrafter"/>
</dbReference>
<keyword evidence="6" id="KW-1185">Reference proteome</keyword>
<feature type="region of interest" description="Disordered" evidence="3">
    <location>
        <begin position="14"/>
        <end position="49"/>
    </location>
</feature>
<dbReference type="InterPro" id="IPR011990">
    <property type="entry name" value="TPR-like_helical_dom_sf"/>
</dbReference>
<dbReference type="EMBL" id="JAQQWP010000008">
    <property type="protein sequence ID" value="KAK8105951.1"/>
    <property type="molecule type" value="Genomic_DNA"/>
</dbReference>
<feature type="compositionally biased region" description="Acidic residues" evidence="3">
    <location>
        <begin position="150"/>
        <end position="159"/>
    </location>
</feature>
<proteinExistence type="predicted"/>
<dbReference type="GO" id="GO:0030544">
    <property type="term" value="F:Hsp70 protein binding"/>
    <property type="evidence" value="ECO:0007669"/>
    <property type="project" value="TreeGrafter"/>
</dbReference>
<evidence type="ECO:0000259" key="4">
    <source>
        <dbReference type="Pfam" id="PF18972"/>
    </source>
</evidence>
<dbReference type="GO" id="GO:0006457">
    <property type="term" value="P:protein folding"/>
    <property type="evidence" value="ECO:0007669"/>
    <property type="project" value="TreeGrafter"/>
</dbReference>
<feature type="domain" description="Cns1/TTC4 wheel" evidence="4">
    <location>
        <begin position="304"/>
        <end position="414"/>
    </location>
</feature>
<dbReference type="CDD" id="cd21381">
    <property type="entry name" value="CTWD_TTC4"/>
    <property type="match status" value="1"/>
</dbReference>
<organism evidence="5 6">
    <name type="scientific">Apiospora kogelbergensis</name>
    <dbReference type="NCBI Taxonomy" id="1337665"/>
    <lineage>
        <taxon>Eukaryota</taxon>
        <taxon>Fungi</taxon>
        <taxon>Dikarya</taxon>
        <taxon>Ascomycota</taxon>
        <taxon>Pezizomycotina</taxon>
        <taxon>Sordariomycetes</taxon>
        <taxon>Xylariomycetidae</taxon>
        <taxon>Amphisphaeriales</taxon>
        <taxon>Apiosporaceae</taxon>
        <taxon>Apiospora</taxon>
    </lineage>
</organism>
<dbReference type="GO" id="GO:0051879">
    <property type="term" value="F:Hsp90 protein binding"/>
    <property type="evidence" value="ECO:0007669"/>
    <property type="project" value="InterPro"/>
</dbReference>
<name>A0AAW0QTL0_9PEZI</name>
<evidence type="ECO:0000313" key="5">
    <source>
        <dbReference type="EMBL" id="KAK8105951.1"/>
    </source>
</evidence>
<accession>A0AAW0QTL0</accession>
<dbReference type="Pfam" id="PF18972">
    <property type="entry name" value="Wheel"/>
    <property type="match status" value="1"/>
</dbReference>
<keyword evidence="2" id="KW-0802">TPR repeat</keyword>
<dbReference type="PANTHER" id="PTHR46035:SF1">
    <property type="entry name" value="TETRATRICOPEPTIDE REPEAT PROTEIN 4"/>
    <property type="match status" value="1"/>
</dbReference>
<evidence type="ECO:0000256" key="3">
    <source>
        <dbReference type="SAM" id="MobiDB-lite"/>
    </source>
</evidence>
<dbReference type="Proteomes" id="UP001392437">
    <property type="component" value="Unassembled WGS sequence"/>
</dbReference>
<keyword evidence="1" id="KW-0677">Repeat</keyword>
<dbReference type="PANTHER" id="PTHR46035">
    <property type="entry name" value="TETRATRICOPEPTIDE REPEAT PROTEIN 4"/>
    <property type="match status" value="1"/>
</dbReference>
<dbReference type="AlphaFoldDB" id="A0AAW0QTL0"/>
<protein>
    <submittedName>
        <fullName evidence="5">TPR-like protein</fullName>
    </submittedName>
</protein>
<dbReference type="GO" id="GO:0005634">
    <property type="term" value="C:nucleus"/>
    <property type="evidence" value="ECO:0007669"/>
    <property type="project" value="TreeGrafter"/>
</dbReference>
<dbReference type="FunFam" id="1.25.40.10:FF:000611">
    <property type="entry name" value="TPR repeat protein"/>
    <property type="match status" value="1"/>
</dbReference>
<feature type="compositionally biased region" description="Polar residues" evidence="3">
    <location>
        <begin position="15"/>
        <end position="32"/>
    </location>
</feature>
<dbReference type="InterPro" id="IPR044059">
    <property type="entry name" value="Csn1/TTC4_wheel"/>
</dbReference>
<comment type="caution">
    <text evidence="5">The sequence shown here is derived from an EMBL/GenBank/DDBJ whole genome shotgun (WGS) entry which is preliminary data.</text>
</comment>
<dbReference type="SUPFAM" id="SSF48452">
    <property type="entry name" value="TPR-like"/>
    <property type="match status" value="1"/>
</dbReference>
<evidence type="ECO:0000313" key="6">
    <source>
        <dbReference type="Proteomes" id="UP001392437"/>
    </source>
</evidence>
<evidence type="ECO:0000256" key="2">
    <source>
        <dbReference type="ARBA" id="ARBA00022803"/>
    </source>
</evidence>
<sequence length="425" mass="47133">MHIEDITDEVAAKLQVSSESQQQDGSTANGKNVTPAVAGPGLSPARAEGYNKTVDEVVAELKQSPFFMTDLEENDDTEALKALAYEGSPLDVATDFKNKGNECFKVKGWWNAKEFYTKGILVLAAEERKRAAAARGEKLDLPPTTTSNTEGEEEEIGEEEIQEQRKVLEASYVNRAACNLELKNYRSCWLDCAGALRLNPRNVKAFYRSARALLAVDRIAEADDACARGLALDEKNASLQAVARDIVKRNELVTAKARKEEERVARETRRDVLLKAALGARNIATRTTEKPPEMEDARIQLVPDPDDPRSAVSFPALLLYPADFETDFIKAFNETETLADHLGYVFPLPWDQKGDYTLANVECYMDTVSGGIIKVGKKVSLLKVLSTNKVEVVDEVVRLFVVPKAKAEGWLQKYKEDKAKRMGRG</sequence>
<reference evidence="5 6" key="1">
    <citation type="submission" date="2023-01" db="EMBL/GenBank/DDBJ databases">
        <title>Analysis of 21 Apiospora genomes using comparative genomics revels a genus with tremendous synthesis potential of carbohydrate active enzymes and secondary metabolites.</title>
        <authorList>
            <person name="Sorensen T."/>
        </authorList>
    </citation>
    <scope>NUCLEOTIDE SEQUENCE [LARGE SCALE GENOMIC DNA]</scope>
    <source>
        <strain evidence="5 6">CBS 117206</strain>
    </source>
</reference>